<dbReference type="Proteomes" id="UP000181962">
    <property type="component" value="Chromosome"/>
</dbReference>
<name>A0A0A3Y8L5_BRAJP</name>
<reference evidence="2 3" key="1">
    <citation type="submission" date="2014-09" db="EMBL/GenBank/DDBJ databases">
        <title>Draft genome of Bradyrhizobium japonicum Is-34.</title>
        <authorList>
            <person name="Tsurumaru H."/>
            <person name="Yamakawa T."/>
            <person name="Hashimoto S."/>
            <person name="Okizaki K."/>
            <person name="Kanesaki Y."/>
            <person name="Yoshikawa H."/>
            <person name="Yajima S."/>
        </authorList>
    </citation>
    <scope>NUCLEOTIDE SEQUENCE [LARGE SCALE GENOMIC DNA]</scope>
    <source>
        <strain evidence="2 3">Is-34</strain>
    </source>
</reference>
<dbReference type="Proteomes" id="UP000030377">
    <property type="component" value="Unassembled WGS sequence"/>
</dbReference>
<evidence type="ECO:0000313" key="1">
    <source>
        <dbReference type="EMBL" id="APG09556.1"/>
    </source>
</evidence>
<dbReference type="OrthoDB" id="8248633at2"/>
<evidence type="ECO:0000313" key="4">
    <source>
        <dbReference type="Proteomes" id="UP000181962"/>
    </source>
</evidence>
<sequence length="111" mass="12367">MRISPSIVPGSERDIYLVLDDFGGRLGRAWTETDEEHTDRETLLRHLMEGQYSNPARIVSFNTGEGWSRDASEDITEALQQRCAVRGEVPPSLEAFLEIHGPGATVQLSLL</sequence>
<gene>
    <name evidence="1" type="ORF">BKD09_14525</name>
    <name evidence="2" type="ORF">MA20_03285</name>
</gene>
<dbReference type="RefSeq" id="WP_041953487.1">
    <property type="nucleotide sequence ID" value="NZ_CP017637.1"/>
</dbReference>
<dbReference type="EMBL" id="CP017637">
    <property type="protein sequence ID" value="APG09556.1"/>
    <property type="molecule type" value="Genomic_DNA"/>
</dbReference>
<proteinExistence type="predicted"/>
<dbReference type="AlphaFoldDB" id="A0A0A3Y8L5"/>
<accession>A0A0A3Y8L5</accession>
<evidence type="ECO:0000313" key="3">
    <source>
        <dbReference type="Proteomes" id="UP000030377"/>
    </source>
</evidence>
<organism evidence="2 3">
    <name type="scientific">Bradyrhizobium japonicum</name>
    <dbReference type="NCBI Taxonomy" id="375"/>
    <lineage>
        <taxon>Bacteria</taxon>
        <taxon>Pseudomonadati</taxon>
        <taxon>Pseudomonadota</taxon>
        <taxon>Alphaproteobacteria</taxon>
        <taxon>Hyphomicrobiales</taxon>
        <taxon>Nitrobacteraceae</taxon>
        <taxon>Bradyrhizobium</taxon>
    </lineage>
</organism>
<evidence type="ECO:0000313" key="2">
    <source>
        <dbReference type="EMBL" id="KGT81751.1"/>
    </source>
</evidence>
<protein>
    <submittedName>
        <fullName evidence="2">Uncharacterized protein</fullName>
    </submittedName>
</protein>
<reference evidence="1 4" key="2">
    <citation type="submission" date="2016-11" db="EMBL/GenBank/DDBJ databases">
        <title>Complete Genome Sequence of Bradyrhizobium sp. strain J5, an isolated from soybean nodule in Hokkaido.</title>
        <authorList>
            <person name="Kanehara K."/>
        </authorList>
    </citation>
    <scope>NUCLEOTIDE SEQUENCE [LARGE SCALE GENOMIC DNA]</scope>
    <source>
        <strain evidence="1 4">J5</strain>
    </source>
</reference>
<dbReference type="EMBL" id="JRPN01000001">
    <property type="protein sequence ID" value="KGT81751.1"/>
    <property type="molecule type" value="Genomic_DNA"/>
</dbReference>